<protein>
    <submittedName>
        <fullName evidence="2">Uncharacterized protein</fullName>
    </submittedName>
</protein>
<keyword evidence="1" id="KW-1133">Transmembrane helix</keyword>
<keyword evidence="3" id="KW-1185">Reference proteome</keyword>
<dbReference type="Proteomes" id="UP000735302">
    <property type="component" value="Unassembled WGS sequence"/>
</dbReference>
<reference evidence="2 3" key="1">
    <citation type="journal article" date="2021" name="Elife">
        <title>Chloroplast acquisition without the gene transfer in kleptoplastic sea slugs, Plakobranchus ocellatus.</title>
        <authorList>
            <person name="Maeda T."/>
            <person name="Takahashi S."/>
            <person name="Yoshida T."/>
            <person name="Shimamura S."/>
            <person name="Takaki Y."/>
            <person name="Nagai Y."/>
            <person name="Toyoda A."/>
            <person name="Suzuki Y."/>
            <person name="Arimoto A."/>
            <person name="Ishii H."/>
            <person name="Satoh N."/>
            <person name="Nishiyama T."/>
            <person name="Hasebe M."/>
            <person name="Maruyama T."/>
            <person name="Minagawa J."/>
            <person name="Obokata J."/>
            <person name="Shigenobu S."/>
        </authorList>
    </citation>
    <scope>NUCLEOTIDE SEQUENCE [LARGE SCALE GENOMIC DNA]</scope>
</reference>
<evidence type="ECO:0000313" key="2">
    <source>
        <dbReference type="EMBL" id="GFO16586.1"/>
    </source>
</evidence>
<evidence type="ECO:0000313" key="3">
    <source>
        <dbReference type="Proteomes" id="UP000735302"/>
    </source>
</evidence>
<dbReference type="EMBL" id="BLXT01004673">
    <property type="protein sequence ID" value="GFO16586.1"/>
    <property type="molecule type" value="Genomic_DNA"/>
</dbReference>
<comment type="caution">
    <text evidence="2">The sequence shown here is derived from an EMBL/GenBank/DDBJ whole genome shotgun (WGS) entry which is preliminary data.</text>
</comment>
<proteinExistence type="predicted"/>
<accession>A0AAV4AZJ3</accession>
<keyword evidence="1" id="KW-0472">Membrane</keyword>
<dbReference type="AlphaFoldDB" id="A0AAV4AZJ3"/>
<organism evidence="2 3">
    <name type="scientific">Plakobranchus ocellatus</name>
    <dbReference type="NCBI Taxonomy" id="259542"/>
    <lineage>
        <taxon>Eukaryota</taxon>
        <taxon>Metazoa</taxon>
        <taxon>Spiralia</taxon>
        <taxon>Lophotrochozoa</taxon>
        <taxon>Mollusca</taxon>
        <taxon>Gastropoda</taxon>
        <taxon>Heterobranchia</taxon>
        <taxon>Euthyneura</taxon>
        <taxon>Panpulmonata</taxon>
        <taxon>Sacoglossa</taxon>
        <taxon>Placobranchoidea</taxon>
        <taxon>Plakobranchidae</taxon>
        <taxon>Plakobranchus</taxon>
    </lineage>
</organism>
<keyword evidence="1" id="KW-0812">Transmembrane</keyword>
<name>A0AAV4AZJ3_9GAST</name>
<evidence type="ECO:0000256" key="1">
    <source>
        <dbReference type="SAM" id="Phobius"/>
    </source>
</evidence>
<feature type="transmembrane region" description="Helical" evidence="1">
    <location>
        <begin position="21"/>
        <end position="38"/>
    </location>
</feature>
<sequence length="186" mass="21938">MEKEKLDHTNLGNTKTRQKSSLKFVLLLAVFFSIPGLYSGQAQTDLEIATLNDTVQLNLPITRLWFYTKSKQYFVNVFQADPKKIKTKTVEARNVVERFATFYIKTPYPERLFVVREQHLSGIRCKQRTWCEDRFFWMQQGNHSLQSISVTIDVLGNEHVTDYSLFHFTNERCYVYNLSVSTNREY</sequence>
<gene>
    <name evidence="2" type="ORF">PoB_004309100</name>
</gene>